<gene>
    <name evidence="4" type="ORF">CDAUBV1_LOCUS14770</name>
</gene>
<accession>A0AAV2TTQ1</accession>
<feature type="domain" description="Activating transcription factor 7-interacting protein Fn3" evidence="3">
    <location>
        <begin position="388"/>
        <end position="486"/>
    </location>
</feature>
<dbReference type="InterPro" id="IPR026085">
    <property type="entry name" value="ATF7-int"/>
</dbReference>
<comment type="caution">
    <text evidence="4">The sequence shown here is derived from an EMBL/GenBank/DDBJ whole genome shotgun (WGS) entry which is preliminary data.</text>
</comment>
<evidence type="ECO:0000256" key="1">
    <source>
        <dbReference type="SAM" id="Coils"/>
    </source>
</evidence>
<dbReference type="PANTHER" id="PTHR23210:SF26">
    <property type="entry name" value="ACTIVATING TRANSCRIPTION FACTOR 7-INTERACTING PROTEIN 1"/>
    <property type="match status" value="1"/>
</dbReference>
<keyword evidence="1" id="KW-0175">Coiled coil</keyword>
<dbReference type="InterPro" id="IPR013783">
    <property type="entry name" value="Ig-like_fold"/>
</dbReference>
<evidence type="ECO:0000259" key="3">
    <source>
        <dbReference type="Pfam" id="PF16794"/>
    </source>
</evidence>
<name>A0AAV2TTQ1_CALDB</name>
<dbReference type="Pfam" id="PF16794">
    <property type="entry name" value="fn3_4"/>
    <property type="match status" value="1"/>
</dbReference>
<evidence type="ECO:0000256" key="2">
    <source>
        <dbReference type="SAM" id="MobiDB-lite"/>
    </source>
</evidence>
<dbReference type="GO" id="GO:0005667">
    <property type="term" value="C:transcription regulator complex"/>
    <property type="evidence" value="ECO:0007669"/>
    <property type="project" value="TreeGrafter"/>
</dbReference>
<dbReference type="AlphaFoldDB" id="A0AAV2TTQ1"/>
<sequence length="491" mass="53427">MATTGWTCDIDGCRPEVENIPLSSASTDVQSTALNSSLISSTEPSFKRARLLDTIPPNGSTNGYIGLPKKPMSDGFPYRPEVMIEFKTKFEATVQNMLKSKLSAYFSRLACVEKEVDSLKNELNQLGKRMDYIDISSKELTKLISERTQLPAPSAGVGQRRTLSSQAPRQRPQNPLITNSSNKVVSHVATPCRLPVSSQPPASSPVTFAARLPVARAPPLTSNSLPPNRTSLTSLVSQAIITPPTNPIKNSMMNSLSVRPPETIDLTAEASPGEQPSGPPTSNTKTNTTPIANGFSDNNVYYASPFNQSALSPECPRPRPMQFTAPSNLNFEPRLASSTVARGPSRVARPSAIQLPRPISYRDVQSLPIAPLPPVPIPPVHNVPIQPVPQLTIAEAAEGICLQWTISHCTVAFESATAYEIYSYASSELTPETIRTCLPWKKVGEVAALPLPMACTLTHVQSNNLYYFVVRSIDRFRRYSPWSNVVNAYVG</sequence>
<proteinExistence type="predicted"/>
<dbReference type="InterPro" id="IPR056565">
    <property type="entry name" value="Fn3_ATF7IP"/>
</dbReference>
<evidence type="ECO:0000313" key="5">
    <source>
        <dbReference type="Proteomes" id="UP001497525"/>
    </source>
</evidence>
<feature type="region of interest" description="Disordered" evidence="2">
    <location>
        <begin position="267"/>
        <end position="288"/>
    </location>
</feature>
<dbReference type="PANTHER" id="PTHR23210">
    <property type="entry name" value="ACTIVATING TRANSCRIPTION FACTOR 7 INTERACTING PROTEIN"/>
    <property type="match status" value="1"/>
</dbReference>
<reference evidence="4" key="1">
    <citation type="submission" date="2024-06" db="EMBL/GenBank/DDBJ databases">
        <authorList>
            <person name="Liu X."/>
            <person name="Lenzi L."/>
            <person name="Haldenby T S."/>
            <person name="Uol C."/>
        </authorList>
    </citation>
    <scope>NUCLEOTIDE SEQUENCE</scope>
</reference>
<dbReference type="EMBL" id="CAXLJL010000623">
    <property type="protein sequence ID" value="CAL5139654.1"/>
    <property type="molecule type" value="Genomic_DNA"/>
</dbReference>
<dbReference type="GO" id="GO:0006355">
    <property type="term" value="P:regulation of DNA-templated transcription"/>
    <property type="evidence" value="ECO:0007669"/>
    <property type="project" value="TreeGrafter"/>
</dbReference>
<dbReference type="Gene3D" id="2.60.40.10">
    <property type="entry name" value="Immunoglobulins"/>
    <property type="match status" value="1"/>
</dbReference>
<protein>
    <recommendedName>
        <fullName evidence="3">Activating transcription factor 7-interacting protein Fn3 domain-containing protein</fullName>
    </recommendedName>
</protein>
<organism evidence="4 5">
    <name type="scientific">Calicophoron daubneyi</name>
    <name type="common">Rumen fluke</name>
    <name type="synonym">Paramphistomum daubneyi</name>
    <dbReference type="NCBI Taxonomy" id="300641"/>
    <lineage>
        <taxon>Eukaryota</taxon>
        <taxon>Metazoa</taxon>
        <taxon>Spiralia</taxon>
        <taxon>Lophotrochozoa</taxon>
        <taxon>Platyhelminthes</taxon>
        <taxon>Trematoda</taxon>
        <taxon>Digenea</taxon>
        <taxon>Plagiorchiida</taxon>
        <taxon>Pronocephalata</taxon>
        <taxon>Paramphistomoidea</taxon>
        <taxon>Paramphistomidae</taxon>
        <taxon>Calicophoron</taxon>
    </lineage>
</organism>
<dbReference type="GO" id="GO:0005634">
    <property type="term" value="C:nucleus"/>
    <property type="evidence" value="ECO:0007669"/>
    <property type="project" value="TreeGrafter"/>
</dbReference>
<dbReference type="Proteomes" id="UP001497525">
    <property type="component" value="Unassembled WGS sequence"/>
</dbReference>
<dbReference type="GO" id="GO:0003712">
    <property type="term" value="F:transcription coregulator activity"/>
    <property type="evidence" value="ECO:0007669"/>
    <property type="project" value="TreeGrafter"/>
</dbReference>
<feature type="region of interest" description="Disordered" evidence="2">
    <location>
        <begin position="150"/>
        <end position="181"/>
    </location>
</feature>
<feature type="coiled-coil region" evidence="1">
    <location>
        <begin position="102"/>
        <end position="129"/>
    </location>
</feature>
<evidence type="ECO:0000313" key="4">
    <source>
        <dbReference type="EMBL" id="CAL5139654.1"/>
    </source>
</evidence>
<feature type="compositionally biased region" description="Polar residues" evidence="2">
    <location>
        <begin position="161"/>
        <end position="181"/>
    </location>
</feature>